<organism evidence="14 15">
    <name type="scientific">Leptomonas seymouri</name>
    <dbReference type="NCBI Taxonomy" id="5684"/>
    <lineage>
        <taxon>Eukaryota</taxon>
        <taxon>Discoba</taxon>
        <taxon>Euglenozoa</taxon>
        <taxon>Kinetoplastea</taxon>
        <taxon>Metakinetoplastina</taxon>
        <taxon>Trypanosomatida</taxon>
        <taxon>Trypanosomatidae</taxon>
        <taxon>Leishmaniinae</taxon>
        <taxon>Leptomonas</taxon>
    </lineage>
</organism>
<keyword evidence="15" id="KW-1185">Reference proteome</keyword>
<dbReference type="InterPro" id="IPR036691">
    <property type="entry name" value="Endo/exonu/phosph_ase_sf"/>
</dbReference>
<dbReference type="Pfam" id="PF03372">
    <property type="entry name" value="Exo_endo_phos"/>
    <property type="match status" value="1"/>
</dbReference>
<protein>
    <submittedName>
        <fullName evidence="14">Inositol phosphosphingolipid phospholipase C-Like (ISCL)</fullName>
    </submittedName>
</protein>
<evidence type="ECO:0000256" key="9">
    <source>
        <dbReference type="ARBA" id="ARBA00022919"/>
    </source>
</evidence>
<evidence type="ECO:0000256" key="3">
    <source>
        <dbReference type="ARBA" id="ARBA00004991"/>
    </source>
</evidence>
<dbReference type="EMBL" id="LJSK01000003">
    <property type="protein sequence ID" value="KPI90656.1"/>
    <property type="molecule type" value="Genomic_DNA"/>
</dbReference>
<evidence type="ECO:0000256" key="7">
    <source>
        <dbReference type="ARBA" id="ARBA00022801"/>
    </source>
</evidence>
<evidence type="ECO:0000256" key="4">
    <source>
        <dbReference type="ARBA" id="ARBA00006335"/>
    </source>
</evidence>
<dbReference type="VEuPathDB" id="TriTrypDB:Lsey_0003_0490"/>
<dbReference type="OrthoDB" id="387657at2759"/>
<comment type="caution">
    <text evidence="14">The sequence shown here is derived from an EMBL/GenBank/DDBJ whole genome shotgun (WGS) entry which is preliminary data.</text>
</comment>
<dbReference type="OMA" id="LWGIFNS"/>
<feature type="domain" description="Endonuclease/exonuclease/phosphatase" evidence="13">
    <location>
        <begin position="20"/>
        <end position="306"/>
    </location>
</feature>
<dbReference type="GO" id="GO:0016020">
    <property type="term" value="C:membrane"/>
    <property type="evidence" value="ECO:0007669"/>
    <property type="project" value="UniProtKB-SubCell"/>
</dbReference>
<dbReference type="GO" id="GO:0046872">
    <property type="term" value="F:metal ion binding"/>
    <property type="evidence" value="ECO:0007669"/>
    <property type="project" value="UniProtKB-KW"/>
</dbReference>
<evidence type="ECO:0000256" key="12">
    <source>
        <dbReference type="ARBA" id="ARBA00023136"/>
    </source>
</evidence>
<comment type="pathway">
    <text evidence="2">Lipid metabolism; sphingolipid metabolism.</text>
</comment>
<gene>
    <name evidence="14" type="ORF">ABL78_0252</name>
</gene>
<keyword evidence="8" id="KW-0460">Magnesium</keyword>
<evidence type="ECO:0000313" key="15">
    <source>
        <dbReference type="Proteomes" id="UP000038009"/>
    </source>
</evidence>
<keyword evidence="10" id="KW-1133">Transmembrane helix</keyword>
<keyword evidence="5" id="KW-0812">Transmembrane</keyword>
<evidence type="ECO:0000256" key="8">
    <source>
        <dbReference type="ARBA" id="ARBA00022842"/>
    </source>
</evidence>
<proteinExistence type="inferred from homology"/>
<evidence type="ECO:0000259" key="13">
    <source>
        <dbReference type="Pfam" id="PF03372"/>
    </source>
</evidence>
<comment type="subcellular location">
    <subcellularLocation>
        <location evidence="1">Membrane</location>
        <topology evidence="1">Multi-pass membrane protein</topology>
    </subcellularLocation>
</comment>
<dbReference type="Proteomes" id="UP000038009">
    <property type="component" value="Unassembled WGS sequence"/>
</dbReference>
<dbReference type="SUPFAM" id="SSF56219">
    <property type="entry name" value="DNase I-like"/>
    <property type="match status" value="1"/>
</dbReference>
<dbReference type="Gene3D" id="3.60.10.10">
    <property type="entry name" value="Endonuclease/exonuclease/phosphatase"/>
    <property type="match status" value="1"/>
</dbReference>
<dbReference type="PANTHER" id="PTHR16320">
    <property type="entry name" value="SPHINGOMYELINASE FAMILY MEMBER"/>
    <property type="match status" value="1"/>
</dbReference>
<dbReference type="GO" id="GO:0006665">
    <property type="term" value="P:sphingolipid metabolic process"/>
    <property type="evidence" value="ECO:0007669"/>
    <property type="project" value="UniProtKB-KW"/>
</dbReference>
<keyword evidence="12" id="KW-0472">Membrane</keyword>
<dbReference type="InterPro" id="IPR038772">
    <property type="entry name" value="Sph/SMPD2-like"/>
</dbReference>
<keyword evidence="6" id="KW-0479">Metal-binding</keyword>
<comment type="pathway">
    <text evidence="3">Sphingolipid metabolism.</text>
</comment>
<dbReference type="GO" id="GO:0004767">
    <property type="term" value="F:sphingomyelin phosphodiesterase activity"/>
    <property type="evidence" value="ECO:0007669"/>
    <property type="project" value="InterPro"/>
</dbReference>
<dbReference type="PANTHER" id="PTHR16320:SF24">
    <property type="entry name" value="PHOSPHODIESTERASE, PUTATIVE-RELATED"/>
    <property type="match status" value="1"/>
</dbReference>
<dbReference type="AlphaFoldDB" id="A0A0N0P935"/>
<accession>A0A0N0P935</accession>
<name>A0A0N0P935_LEPSE</name>
<evidence type="ECO:0000256" key="2">
    <source>
        <dbReference type="ARBA" id="ARBA00004760"/>
    </source>
</evidence>
<evidence type="ECO:0000256" key="6">
    <source>
        <dbReference type="ARBA" id="ARBA00022723"/>
    </source>
</evidence>
<evidence type="ECO:0000256" key="1">
    <source>
        <dbReference type="ARBA" id="ARBA00004141"/>
    </source>
</evidence>
<evidence type="ECO:0000256" key="5">
    <source>
        <dbReference type="ARBA" id="ARBA00022692"/>
    </source>
</evidence>
<sequence>MSGKEMAQVSPRGEVPLRVVTFNLWGIFNSKMREARMKAFATKILNYDIILLQEQFSQADFDIIYRSAPQEVQDKYYFRRFRSSFYGSGCAVISRYPVKQAFFHTYPLQGYPEMVLHGDFFANKGAAVVRVQVPVPGGENGDAVALQEVILYTTHLVAIYQKVSQLSSWKKERYLPYRISQAISLANLILSTSRPTDRIIIGGDFNCSQRSLEVQMMLILLKKHGYNVRSVLPPPRALLDKATNEAERDQGLRLYTFSDRNTFNTMKTSYFKLLKLEADIPSQIDHIFFSSPAFALRDFPSCPDVEDAYPRRVNGAPSGLVVFTRNEVYGPQEPTWGGSIWHQLITGKRSCGKAAAAVPPDMYPMSDHYGVAALLGMRIDEVEPVASPVTLSIMAEAAKSPPTLSADEIKILETVTTYLECHVAKLRSQIRTTRLMAASSVLMVLMNLWVLHRLTVKEERRTAAMLEQMYNIAVRSTSEATRLAKTEGSPLRGAMSQLTAARGWVTRHLNLRLPSSLQFISNEKAEAVDSKGVSAPITGGAAAAEGDAKAGARQQAREDKKTAVAVATAVRDAADEGRPDFAAIAEALALRPLWASTWVSSVLNIAASVIGTAAFAIGMFQRAGNANVLEEQVQQIRLL</sequence>
<evidence type="ECO:0000313" key="14">
    <source>
        <dbReference type="EMBL" id="KPI90656.1"/>
    </source>
</evidence>
<evidence type="ECO:0000256" key="11">
    <source>
        <dbReference type="ARBA" id="ARBA00023098"/>
    </source>
</evidence>
<comment type="similarity">
    <text evidence="4">Belongs to the neutral sphingomyelinase family.</text>
</comment>
<keyword evidence="9" id="KW-0746">Sphingolipid metabolism</keyword>
<reference evidence="14 15" key="1">
    <citation type="journal article" date="2015" name="PLoS Pathog.">
        <title>Leptomonas seymouri: Adaptations to the Dixenous Life Cycle Analyzed by Genome Sequencing, Transcriptome Profiling and Co-infection with Leishmania donovani.</title>
        <authorList>
            <person name="Kraeva N."/>
            <person name="Butenko A."/>
            <person name="Hlavacova J."/>
            <person name="Kostygov A."/>
            <person name="Myskova J."/>
            <person name="Grybchuk D."/>
            <person name="Lestinova T."/>
            <person name="Votypka J."/>
            <person name="Volf P."/>
            <person name="Opperdoes F."/>
            <person name="Flegontov P."/>
            <person name="Lukes J."/>
            <person name="Yurchenko V."/>
        </authorList>
    </citation>
    <scope>NUCLEOTIDE SEQUENCE [LARGE SCALE GENOMIC DNA]</scope>
    <source>
        <strain evidence="14 15">ATCC 30220</strain>
    </source>
</reference>
<keyword evidence="11" id="KW-0443">Lipid metabolism</keyword>
<keyword evidence="7" id="KW-0378">Hydrolase</keyword>
<dbReference type="InterPro" id="IPR005135">
    <property type="entry name" value="Endo/exonuclease/phosphatase"/>
</dbReference>
<evidence type="ECO:0000256" key="10">
    <source>
        <dbReference type="ARBA" id="ARBA00022989"/>
    </source>
</evidence>